<dbReference type="Proteomes" id="UP000095210">
    <property type="component" value="Chromosome"/>
</dbReference>
<evidence type="ECO:0000313" key="2">
    <source>
        <dbReference type="Proteomes" id="UP000095210"/>
    </source>
</evidence>
<proteinExistence type="predicted"/>
<dbReference type="EMBL" id="CP014859">
    <property type="protein sequence ID" value="AOS61499.1"/>
    <property type="molecule type" value="Genomic_DNA"/>
</dbReference>
<protein>
    <submittedName>
        <fullName evidence="1">Uncharacterized protein</fullName>
    </submittedName>
</protein>
<sequence length="90" mass="10303">MQIEAINKASQEKYQSMVTALNAVLLALEESDKLIKKMGEKPNVAFSGWQNSVDKEDVKKAREKAGRSLEDFRADLKTYEAELLSRQWRV</sequence>
<evidence type="ECO:0000313" key="1">
    <source>
        <dbReference type="EMBL" id="AOS61499.1"/>
    </source>
</evidence>
<dbReference type="RefSeq" id="WP_069846473.1">
    <property type="nucleotide sequence ID" value="NZ_CP014859.1"/>
</dbReference>
<accession>A0AAC9MWT6</accession>
<name>A0AAC9MWT6_9PSEU</name>
<keyword evidence="2" id="KW-1185">Reference proteome</keyword>
<dbReference type="AlphaFoldDB" id="A0AAC9MWT6"/>
<gene>
    <name evidence="1" type="ORF">TL08_03335</name>
</gene>
<organism evidence="1 2">
    <name type="scientific">Actinoalloteichus hymeniacidonis</name>
    <dbReference type="NCBI Taxonomy" id="340345"/>
    <lineage>
        <taxon>Bacteria</taxon>
        <taxon>Bacillati</taxon>
        <taxon>Actinomycetota</taxon>
        <taxon>Actinomycetes</taxon>
        <taxon>Pseudonocardiales</taxon>
        <taxon>Pseudonocardiaceae</taxon>
        <taxon>Actinoalloteichus</taxon>
    </lineage>
</organism>
<dbReference type="KEGG" id="ahm:TL08_03335"/>
<reference evidence="2" key="1">
    <citation type="submission" date="2016-03" db="EMBL/GenBank/DDBJ databases">
        <title>Complete genome sequence of the type strain Actinoalloteichus hymeniacidonis DSM 45092.</title>
        <authorList>
            <person name="Schaffert L."/>
            <person name="Albersmeier A."/>
            <person name="Winkler A."/>
            <person name="Kalinowski J."/>
            <person name="Zotchev S."/>
            <person name="Ruckert C."/>
        </authorList>
    </citation>
    <scope>NUCLEOTIDE SEQUENCE [LARGE SCALE GENOMIC DNA]</scope>
    <source>
        <strain evidence="2">HPA177(T) (DSM 45092(T))</strain>
    </source>
</reference>